<dbReference type="Pfam" id="PF00890">
    <property type="entry name" value="FAD_binding_2"/>
    <property type="match status" value="1"/>
</dbReference>
<dbReference type="PROSITE" id="PS51379">
    <property type="entry name" value="4FE4S_FER_2"/>
    <property type="match status" value="1"/>
</dbReference>
<dbReference type="Pfam" id="PF00732">
    <property type="entry name" value="GMC_oxred_N"/>
    <property type="match status" value="2"/>
</dbReference>
<reference evidence="6" key="1">
    <citation type="submission" date="2021-01" db="EMBL/GenBank/DDBJ databases">
        <authorList>
            <person name="Corre E."/>
            <person name="Pelletier E."/>
            <person name="Niang G."/>
            <person name="Scheremetjew M."/>
            <person name="Finn R."/>
            <person name="Kale V."/>
            <person name="Holt S."/>
            <person name="Cochrane G."/>
            <person name="Meng A."/>
            <person name="Brown T."/>
            <person name="Cohen L."/>
        </authorList>
    </citation>
    <scope>NUCLEOTIDE SEQUENCE</scope>
    <source>
        <strain evidence="6">CCAP 955/1</strain>
    </source>
</reference>
<evidence type="ECO:0000256" key="2">
    <source>
        <dbReference type="ARBA" id="ARBA00022630"/>
    </source>
</evidence>
<dbReference type="InterPro" id="IPR003953">
    <property type="entry name" value="FAD-dep_OxRdtase_2_FAD-bd"/>
</dbReference>
<dbReference type="GO" id="GO:0050660">
    <property type="term" value="F:flavin adenine dinucleotide binding"/>
    <property type="evidence" value="ECO:0007669"/>
    <property type="project" value="InterPro"/>
</dbReference>
<evidence type="ECO:0000256" key="1">
    <source>
        <dbReference type="ARBA" id="ARBA00010790"/>
    </source>
</evidence>
<evidence type="ECO:0000259" key="5">
    <source>
        <dbReference type="PROSITE" id="PS51379"/>
    </source>
</evidence>
<dbReference type="InterPro" id="IPR017896">
    <property type="entry name" value="4Fe4S_Fe-S-bd"/>
</dbReference>
<comment type="similarity">
    <text evidence="1">Belongs to the GMC oxidoreductase family.</text>
</comment>
<dbReference type="SUPFAM" id="SSF51905">
    <property type="entry name" value="FAD/NAD(P)-binding domain"/>
    <property type="match status" value="1"/>
</dbReference>
<gene>
    <name evidence="6" type="ORF">SELO1098_LOCUS20907</name>
</gene>
<dbReference type="Gene3D" id="3.50.50.60">
    <property type="entry name" value="FAD/NAD(P)-binding domain"/>
    <property type="match status" value="2"/>
</dbReference>
<dbReference type="PANTHER" id="PTHR46056:SF12">
    <property type="entry name" value="LONG-CHAIN-ALCOHOL OXIDASE"/>
    <property type="match status" value="1"/>
</dbReference>
<evidence type="ECO:0000313" key="6">
    <source>
        <dbReference type="EMBL" id="CAE0292061.1"/>
    </source>
</evidence>
<dbReference type="InterPro" id="IPR000172">
    <property type="entry name" value="GMC_OxRdtase_N"/>
</dbReference>
<keyword evidence="2" id="KW-0285">Flavoprotein</keyword>
<evidence type="ECO:0000256" key="4">
    <source>
        <dbReference type="ARBA" id="ARBA00023002"/>
    </source>
</evidence>
<proteinExistence type="inferred from homology"/>
<protein>
    <recommendedName>
        <fullName evidence="5">4Fe-4S ferredoxin-type domain-containing protein</fullName>
    </recommendedName>
</protein>
<dbReference type="GO" id="GO:0016614">
    <property type="term" value="F:oxidoreductase activity, acting on CH-OH group of donors"/>
    <property type="evidence" value="ECO:0007669"/>
    <property type="project" value="InterPro"/>
</dbReference>
<accession>A0A7S3HD47</accession>
<feature type="domain" description="4Fe-4S ferredoxin-type" evidence="5">
    <location>
        <begin position="465"/>
        <end position="494"/>
    </location>
</feature>
<sequence>MSELKEMQRTLAVASVSTALLSFSLWVLSQRQKISSSPRVAKRFAVTENNAWLDQASYNVVTAICDAFFPSLETSDLTLDKLFTATDAIDPGLRKHCIKIDQSTIKEHRDYLLRGALDINLHWVVADAIGKLVTKEERFQVALMLKVLSTSAGCYMVTGYPVAFQDMPLAYRVKAMEGLRDCSLAPLRVFYQTFKRVVGNLFYSYIAEHGAANPNWKELNYHPEETVGKGKARTAEEERKAQEIDRLLRDKVSYPSVYNNLTAGKFVAVPTSADADTTDVLECDVVVVGSGSGGGMLAAQLAKAGFNVLVLEKGGYFRAEEFKSWRESEAFLHAFEKGGLCSTVEGNVLVLAGSCVGGGSTINWSASLRTPSVVQEDWANQGMNQFRQGGKFDEALDAVHGLLSVNCDNTHRTPAEQAALQNYTHTDNHGHCGGSSPSGSNSVCENNQNNTNLWEGAERLGFVPEKIPRNAINCVDCGHCCHGCPYESKQSTQTALFEPLLLDPQYQIEVIPHCTVKRILYEDTTNTTVAAADGTLHPSYKRAIGVEAEVRVFDKNLADMKVADRLKAMENFTGRTRKVLVKAKVVVSAAGSLHTPALLLRSNITHQGMVGQHLTLHPVLGCGGIFPDQETRLASGVSMGVVVRQPVITADFDFSKPNSTRLGANKPVSPPVGDARYAAVLQTPPAHVGLMGLLLPWNGNGLTTKMSMLNWRHSSTFLALVRDQSQARNRVTIDWQGNPVLHYDITNQDKALMLAGLEANLRLMRAAGAKMLYFGHENFPWFFCGKGVTPGAGAAGNAGANNNESRANCTSPTNITRTPFTSTDDERFEAYIRSMRAEGIQTAKMNVFSAHQMSSCRMAPSPATGPTSPSGELYEVSNVFVADGSALPTSLGVNPMVTIEAMAYMVAQNVASRLCEDKVIAQKVRKFQEQKKW</sequence>
<dbReference type="InterPro" id="IPR036188">
    <property type="entry name" value="FAD/NAD-bd_sf"/>
</dbReference>
<keyword evidence="4" id="KW-0560">Oxidoreductase</keyword>
<dbReference type="AlphaFoldDB" id="A0A7S3HD47"/>
<organism evidence="6">
    <name type="scientific">Spumella elongata</name>
    <dbReference type="NCBI Taxonomy" id="89044"/>
    <lineage>
        <taxon>Eukaryota</taxon>
        <taxon>Sar</taxon>
        <taxon>Stramenopiles</taxon>
        <taxon>Ochrophyta</taxon>
        <taxon>Chrysophyceae</taxon>
        <taxon>Chromulinales</taxon>
        <taxon>Chromulinaceae</taxon>
        <taxon>Spumella</taxon>
    </lineage>
</organism>
<keyword evidence="3" id="KW-0274">FAD</keyword>
<dbReference type="InterPro" id="IPR007867">
    <property type="entry name" value="GMC_OxRtase_C"/>
</dbReference>
<evidence type="ECO:0000256" key="3">
    <source>
        <dbReference type="ARBA" id="ARBA00022827"/>
    </source>
</evidence>
<name>A0A7S3HD47_9STRA</name>
<dbReference type="Pfam" id="PF05199">
    <property type="entry name" value="GMC_oxred_C"/>
    <property type="match status" value="1"/>
</dbReference>
<dbReference type="EMBL" id="HBIC01040747">
    <property type="protein sequence ID" value="CAE0292061.1"/>
    <property type="molecule type" value="Transcribed_RNA"/>
</dbReference>
<dbReference type="PANTHER" id="PTHR46056">
    <property type="entry name" value="LONG-CHAIN-ALCOHOL OXIDASE"/>
    <property type="match status" value="1"/>
</dbReference>